<reference evidence="7" key="1">
    <citation type="journal article" date="2016" name="Nat. Commun.">
        <title>The channel catfish genome sequence provides insights into the evolution of scale formation in teleosts.</title>
        <authorList>
            <person name="Liu Z."/>
            <person name="Liu S."/>
            <person name="Yao J."/>
            <person name="Bao L."/>
            <person name="Zhang J."/>
            <person name="Li Y."/>
            <person name="Jiang C."/>
            <person name="Sun L."/>
            <person name="Wang R."/>
            <person name="Zhang Y."/>
            <person name="Zhou T."/>
            <person name="Zeng Q."/>
            <person name="Fu Q."/>
            <person name="Gao S."/>
            <person name="Li N."/>
            <person name="Koren S."/>
            <person name="Jiang Y."/>
            <person name="Zimin A."/>
            <person name="Xu P."/>
            <person name="Phillippy A.M."/>
            <person name="Geng X."/>
            <person name="Song L."/>
            <person name="Sun F."/>
            <person name="Li C."/>
            <person name="Wang X."/>
            <person name="Chen A."/>
            <person name="Jin Y."/>
            <person name="Yuan Z."/>
            <person name="Yang Y."/>
            <person name="Tan S."/>
            <person name="Peatman E."/>
            <person name="Lu J."/>
            <person name="Qin Z."/>
            <person name="Dunham R."/>
            <person name="Li Z."/>
            <person name="Sonstegard T."/>
            <person name="Feng J."/>
            <person name="Danzmann R.G."/>
            <person name="Schroeder S."/>
            <person name="Scheffler B."/>
            <person name="Duke M.V."/>
            <person name="Ballard L."/>
            <person name="Kucuktas H."/>
            <person name="Kaltenboeck L."/>
            <person name="Liu H."/>
            <person name="Armbruster J."/>
            <person name="Xie Y."/>
            <person name="Kirby M.L."/>
            <person name="Tian Y."/>
            <person name="Flanagan M.E."/>
            <person name="Mu W."/>
            <person name="Waldbieser G.C."/>
        </authorList>
    </citation>
    <scope>NUCLEOTIDE SEQUENCE [LARGE SCALE GENOMIC DNA]</scope>
    <source>
        <strain evidence="7">SDA103</strain>
    </source>
</reference>
<reference evidence="8" key="2">
    <citation type="submission" date="2025-08" db="UniProtKB">
        <authorList>
            <consortium name="RefSeq"/>
        </authorList>
    </citation>
    <scope>IDENTIFICATION</scope>
    <source>
        <tissue evidence="8">Blood</tissue>
    </source>
</reference>
<protein>
    <submittedName>
        <fullName evidence="8">Ensconsin isoform X5</fullName>
    </submittedName>
</protein>
<feature type="compositionally biased region" description="Polar residues" evidence="6">
    <location>
        <begin position="331"/>
        <end position="341"/>
    </location>
</feature>
<dbReference type="GeneID" id="108269125"/>
<dbReference type="RefSeq" id="XP_017330201.1">
    <property type="nucleotide sequence ID" value="XM_017474712.3"/>
</dbReference>
<keyword evidence="5" id="KW-0206">Cytoskeleton</keyword>
<feature type="compositionally biased region" description="Basic and acidic residues" evidence="6">
    <location>
        <begin position="524"/>
        <end position="625"/>
    </location>
</feature>
<feature type="compositionally biased region" description="Low complexity" evidence="6">
    <location>
        <begin position="405"/>
        <end position="418"/>
    </location>
</feature>
<dbReference type="Pfam" id="PF05672">
    <property type="entry name" value="MAP7"/>
    <property type="match status" value="1"/>
</dbReference>
<dbReference type="GO" id="GO:0015630">
    <property type="term" value="C:microtubule cytoskeleton"/>
    <property type="evidence" value="ECO:0007669"/>
    <property type="project" value="InterPro"/>
</dbReference>
<dbReference type="InterPro" id="IPR008604">
    <property type="entry name" value="MAP7_fam"/>
</dbReference>
<feature type="compositionally biased region" description="Low complexity" evidence="6">
    <location>
        <begin position="304"/>
        <end position="317"/>
    </location>
</feature>
<feature type="compositionally biased region" description="Polar residues" evidence="6">
    <location>
        <begin position="729"/>
        <end position="741"/>
    </location>
</feature>
<feature type="region of interest" description="Disordered" evidence="6">
    <location>
        <begin position="82"/>
        <end position="511"/>
    </location>
</feature>
<evidence type="ECO:0000256" key="2">
    <source>
        <dbReference type="ARBA" id="ARBA00007525"/>
    </source>
</evidence>
<keyword evidence="7" id="KW-1185">Reference proteome</keyword>
<feature type="compositionally biased region" description="Polar residues" evidence="6">
    <location>
        <begin position="685"/>
        <end position="702"/>
    </location>
</feature>
<organism evidence="7 8">
    <name type="scientific">Ictalurus punctatus</name>
    <name type="common">Channel catfish</name>
    <name type="synonym">Silurus punctatus</name>
    <dbReference type="NCBI Taxonomy" id="7998"/>
    <lineage>
        <taxon>Eukaryota</taxon>
        <taxon>Metazoa</taxon>
        <taxon>Chordata</taxon>
        <taxon>Craniata</taxon>
        <taxon>Vertebrata</taxon>
        <taxon>Euteleostomi</taxon>
        <taxon>Actinopterygii</taxon>
        <taxon>Neopterygii</taxon>
        <taxon>Teleostei</taxon>
        <taxon>Ostariophysi</taxon>
        <taxon>Siluriformes</taxon>
        <taxon>Ictaluridae</taxon>
        <taxon>Ictalurus</taxon>
    </lineage>
</organism>
<evidence type="ECO:0000256" key="3">
    <source>
        <dbReference type="ARBA" id="ARBA00022490"/>
    </source>
</evidence>
<feature type="region of interest" description="Disordered" evidence="6">
    <location>
        <begin position="42"/>
        <end position="67"/>
    </location>
</feature>
<feature type="compositionally biased region" description="Basic and acidic residues" evidence="6">
    <location>
        <begin position="82"/>
        <end position="91"/>
    </location>
</feature>
<dbReference type="InterPro" id="IPR051483">
    <property type="entry name" value="MAP7_domain-containing"/>
</dbReference>
<feature type="region of interest" description="Disordered" evidence="6">
    <location>
        <begin position="814"/>
        <end position="834"/>
    </location>
</feature>
<evidence type="ECO:0000256" key="4">
    <source>
        <dbReference type="ARBA" id="ARBA00023054"/>
    </source>
</evidence>
<sequence>MNVAEEGKKRRKTSVKMAEGTTSLKGLRAQMAAAAQALAEERRSLAGSSPAPIATSAAKSQSKPVIDGAALRIDDKLRVAKERREEQEKQQAVRGSQILERERKAKLQVERQMEERQRKLEEQRRKEEQRRAAVEEKRKQKQEEEKEHYEAVMRRTMERSQRLEQRQKRWSWSGMPDSDNRNDKRSSSTTNLKQPTDSSISKRLSSSSAALLNSPDKSAKRRSSSLNRLPSNFPRVAKEAHKQPQVEQTGPVLKKRSSSLSRVGNRAPPTGKPEKPAPFGSAHRPLASPMDSSVLSRLLTPTQASLARSKSAAALSAHGADETESHLCPRSVSSTPLQPSTRGPLRSRSTDRQKNAPSSTSASSDSISNMSQKAEKDKSFISPAAKRPPSPTPVPSRHRSPSPSPIGGPRRAPSPGAAKQSPRNRPPSPSGVKQRPPSPQPASKPPPIQKPALTPTGPPILRKRESKPKDASPMTALTSQPQDTSTASPAPSTKPKDDPSLKTMAGTNSAAEAAKILAENRRLAREQKEREEQLRLQREEEERIRKEEEKRLAEEERVRRLEEEKVRAEERKMEEEEQARKAEEERERLEVEEQQKQAELQKEREEAEAKAQEEAEKQRQERERIMQQNQQERMERKKRIEEIMKRTRKMDQNDFKGNDETGIPDENGDEVTDQLNCETKEDQSEQNTEVINQADIQEQGMSSEEGRLESEEPLDGVNEQTKVDDKENNNGLSAAQPTAVSNSCPKAHLVEGSEFVNEDCKMGLNGKAGSWSFEEIIDLGVHTKGRPLMEPDACNQSLIDCGVGPEGPRVAFEDKPAPVNSLHPAQPIEALSEI</sequence>
<evidence type="ECO:0000256" key="5">
    <source>
        <dbReference type="ARBA" id="ARBA00023212"/>
    </source>
</evidence>
<feature type="compositionally biased region" description="Low complexity" evidence="6">
    <location>
        <begin position="198"/>
        <end position="214"/>
    </location>
</feature>
<feature type="compositionally biased region" description="Pro residues" evidence="6">
    <location>
        <begin position="436"/>
        <end position="449"/>
    </location>
</feature>
<keyword evidence="3" id="KW-0963">Cytoplasm</keyword>
<comment type="similarity">
    <text evidence="2">Belongs to the MAP7 family.</text>
</comment>
<dbReference type="PANTHER" id="PTHR15073">
    <property type="entry name" value="MICROTUBULE-ASSOCIATED PROTEIN"/>
    <property type="match status" value="1"/>
</dbReference>
<proteinExistence type="inferred from homology"/>
<dbReference type="GO" id="GO:0000226">
    <property type="term" value="P:microtubule cytoskeleton organization"/>
    <property type="evidence" value="ECO:0007669"/>
    <property type="project" value="InterPro"/>
</dbReference>
<feature type="region of interest" description="Disordered" evidence="6">
    <location>
        <begin position="524"/>
        <end position="741"/>
    </location>
</feature>
<evidence type="ECO:0000313" key="7">
    <source>
        <dbReference type="Proteomes" id="UP000221080"/>
    </source>
</evidence>
<feature type="compositionally biased region" description="Acidic residues" evidence="6">
    <location>
        <begin position="662"/>
        <end position="672"/>
    </location>
</feature>
<feature type="compositionally biased region" description="Polar residues" evidence="6">
    <location>
        <begin position="475"/>
        <end position="491"/>
    </location>
</feature>
<evidence type="ECO:0000313" key="8">
    <source>
        <dbReference type="RefSeq" id="XP_017330201.1"/>
    </source>
</evidence>
<dbReference type="AlphaFoldDB" id="A0A2D0RJ78"/>
<accession>A0A2D0RJ78</accession>
<feature type="compositionally biased region" description="Low complexity" evidence="6">
    <location>
        <begin position="358"/>
        <end position="371"/>
    </location>
</feature>
<name>A0A2D0RJ78_ICTPU</name>
<gene>
    <name evidence="8" type="primary">map7d3</name>
</gene>
<dbReference type="Proteomes" id="UP000221080">
    <property type="component" value="Chromosome 8"/>
</dbReference>
<keyword evidence="4" id="KW-0175">Coiled coil</keyword>
<feature type="compositionally biased region" description="Basic and acidic residues" evidence="6">
    <location>
        <begin position="99"/>
        <end position="167"/>
    </location>
</feature>
<comment type="subcellular location">
    <subcellularLocation>
        <location evidence="1">Cytoplasm</location>
        <location evidence="1">Cytoskeleton</location>
    </subcellularLocation>
</comment>
<feature type="compositionally biased region" description="Polar residues" evidence="6">
    <location>
        <begin position="290"/>
        <end position="303"/>
    </location>
</feature>
<evidence type="ECO:0000256" key="1">
    <source>
        <dbReference type="ARBA" id="ARBA00004245"/>
    </source>
</evidence>
<dbReference type="OrthoDB" id="9950536at2759"/>
<evidence type="ECO:0000256" key="6">
    <source>
        <dbReference type="SAM" id="MobiDB-lite"/>
    </source>
</evidence>
<dbReference type="PANTHER" id="PTHR15073:SF5">
    <property type="entry name" value="MAP7 DOMAIN-CONTAINING PROTEIN 3"/>
    <property type="match status" value="1"/>
</dbReference>
<dbReference type="CTD" id="79649"/>
<feature type="compositionally biased region" description="Basic and acidic residues" evidence="6">
    <location>
        <begin position="632"/>
        <end position="659"/>
    </location>
</feature>